<keyword evidence="4" id="KW-1185">Reference proteome</keyword>
<protein>
    <recommendedName>
        <fullName evidence="5">Type II toxin-antitoxin system RelE/ParE family toxin</fullName>
    </recommendedName>
</protein>
<dbReference type="Gene3D" id="3.30.2310.20">
    <property type="entry name" value="RelE-like"/>
    <property type="match status" value="1"/>
</dbReference>
<evidence type="ECO:0000256" key="2">
    <source>
        <dbReference type="ARBA" id="ARBA00022649"/>
    </source>
</evidence>
<dbReference type="PANTHER" id="PTHR33755:SF8">
    <property type="entry name" value="TOXIN PARE2"/>
    <property type="match status" value="1"/>
</dbReference>
<dbReference type="RefSeq" id="WP_100921672.1">
    <property type="nucleotide sequence ID" value="NZ_CP020370.1"/>
</dbReference>
<dbReference type="PANTHER" id="PTHR33755">
    <property type="entry name" value="TOXIN PARE1-RELATED"/>
    <property type="match status" value="1"/>
</dbReference>
<evidence type="ECO:0000256" key="1">
    <source>
        <dbReference type="ARBA" id="ARBA00006226"/>
    </source>
</evidence>
<dbReference type="Pfam" id="PF05016">
    <property type="entry name" value="ParE_toxin"/>
    <property type="match status" value="1"/>
</dbReference>
<proteinExistence type="inferred from homology"/>
<dbReference type="Proteomes" id="UP000232638">
    <property type="component" value="Chromosome"/>
</dbReference>
<dbReference type="InterPro" id="IPR007712">
    <property type="entry name" value="RelE/ParE_toxin"/>
</dbReference>
<dbReference type="EMBL" id="CP020370">
    <property type="protein sequence ID" value="AUB84002.1"/>
    <property type="molecule type" value="Genomic_DNA"/>
</dbReference>
<dbReference type="OrthoDB" id="9809155at2"/>
<organism evidence="3 4">
    <name type="scientific">Candidatus Thiodictyon syntrophicum</name>
    <dbReference type="NCBI Taxonomy" id="1166950"/>
    <lineage>
        <taxon>Bacteria</taxon>
        <taxon>Pseudomonadati</taxon>
        <taxon>Pseudomonadota</taxon>
        <taxon>Gammaproteobacteria</taxon>
        <taxon>Chromatiales</taxon>
        <taxon>Chromatiaceae</taxon>
        <taxon>Thiodictyon</taxon>
    </lineage>
</organism>
<dbReference type="InterPro" id="IPR051803">
    <property type="entry name" value="TA_system_RelE-like_toxin"/>
</dbReference>
<accession>A0A2K8UEM6</accession>
<gene>
    <name evidence="3" type="ORF">THSYN_25750</name>
</gene>
<name>A0A2K8UEM6_9GAMM</name>
<sequence length="99" mass="11276">MALELRVTRRATNEIDRVAAWWALHRRAAPGAVRLDLQAALALLVEQPGMGEEVREASSPGVRRFHLDRIRYWVYYRVRGNKLEVVSIWHSSRSGGPAV</sequence>
<dbReference type="KEGG" id="tsy:THSYN_25750"/>
<evidence type="ECO:0008006" key="5">
    <source>
        <dbReference type="Google" id="ProtNLM"/>
    </source>
</evidence>
<evidence type="ECO:0000313" key="4">
    <source>
        <dbReference type="Proteomes" id="UP000232638"/>
    </source>
</evidence>
<dbReference type="InterPro" id="IPR035093">
    <property type="entry name" value="RelE/ParE_toxin_dom_sf"/>
</dbReference>
<evidence type="ECO:0000313" key="3">
    <source>
        <dbReference type="EMBL" id="AUB84002.1"/>
    </source>
</evidence>
<keyword evidence="2" id="KW-1277">Toxin-antitoxin system</keyword>
<comment type="similarity">
    <text evidence="1">Belongs to the RelE toxin family.</text>
</comment>
<dbReference type="AlphaFoldDB" id="A0A2K8UEM6"/>
<reference evidence="3 4" key="1">
    <citation type="submission" date="2017-03" db="EMBL/GenBank/DDBJ databases">
        <title>Complete genome sequence of Candidatus 'Thiodictyon syntrophicum' sp. nov. strain Cad16T, a photolithoautotroph purple sulfur bacterium isolated from an alpine meromictic lake.</title>
        <authorList>
            <person name="Luedin S.M."/>
            <person name="Pothier J.F."/>
            <person name="Danza F."/>
            <person name="Storelli N."/>
            <person name="Wittwer M."/>
            <person name="Tonolla M."/>
        </authorList>
    </citation>
    <scope>NUCLEOTIDE SEQUENCE [LARGE SCALE GENOMIC DNA]</scope>
    <source>
        <strain evidence="3 4">Cad16T</strain>
    </source>
</reference>